<dbReference type="AlphaFoldDB" id="A0A8W7P8Y9"/>
<reference evidence="3" key="1">
    <citation type="submission" date="2022-08" db="UniProtKB">
        <authorList>
            <consortium name="EnsemblMetazoa"/>
        </authorList>
    </citation>
    <scope>IDENTIFICATION</scope>
</reference>
<dbReference type="Proteomes" id="UP000075882">
    <property type="component" value="Unassembled WGS sequence"/>
</dbReference>
<evidence type="ECO:0000256" key="2">
    <source>
        <dbReference type="SAM" id="Phobius"/>
    </source>
</evidence>
<sequence length="215" mass="22892">MYWIGKFTIRVWITFWSDLGGHLEGPTARRPAQQEHGSGAGPNTRSPAYPLCRCLRVGRLLRTGPARMSTATSTAASPSNDAVTDAASAHPNAAGAAATAAATTTGRTGRFHLTRMMVMMVMGMVVVMVRVMIMTITIYNDAARFERLLADRLGRRVPIDERVDEHVLVVPVEAEVVDAIEALLSALPSAPVVTAGAVGSSIDSSLTVFCVNVIT</sequence>
<evidence type="ECO:0000256" key="1">
    <source>
        <dbReference type="SAM" id="MobiDB-lite"/>
    </source>
</evidence>
<keyword evidence="2" id="KW-0472">Membrane</keyword>
<name>A0A8W7P8Y9_ANOCL</name>
<dbReference type="EnsemblMetazoa" id="ACOM027645-RA">
    <property type="protein sequence ID" value="ACOM027645-PA.1"/>
    <property type="gene ID" value="ACOM027645"/>
</dbReference>
<keyword evidence="2" id="KW-0812">Transmembrane</keyword>
<feature type="region of interest" description="Disordered" evidence="1">
    <location>
        <begin position="68"/>
        <end position="88"/>
    </location>
</feature>
<organism evidence="3">
    <name type="scientific">Anopheles coluzzii</name>
    <name type="common">African malaria mosquito</name>
    <dbReference type="NCBI Taxonomy" id="1518534"/>
    <lineage>
        <taxon>Eukaryota</taxon>
        <taxon>Metazoa</taxon>
        <taxon>Ecdysozoa</taxon>
        <taxon>Arthropoda</taxon>
        <taxon>Hexapoda</taxon>
        <taxon>Insecta</taxon>
        <taxon>Pterygota</taxon>
        <taxon>Neoptera</taxon>
        <taxon>Endopterygota</taxon>
        <taxon>Diptera</taxon>
        <taxon>Nematocera</taxon>
        <taxon>Culicoidea</taxon>
        <taxon>Culicidae</taxon>
        <taxon>Anophelinae</taxon>
        <taxon>Anopheles</taxon>
    </lineage>
</organism>
<feature type="transmembrane region" description="Helical" evidence="2">
    <location>
        <begin position="117"/>
        <end position="139"/>
    </location>
</feature>
<proteinExistence type="predicted"/>
<keyword evidence="2" id="KW-1133">Transmembrane helix</keyword>
<protein>
    <submittedName>
        <fullName evidence="3">Uncharacterized protein</fullName>
    </submittedName>
</protein>
<evidence type="ECO:0000313" key="3">
    <source>
        <dbReference type="EnsemblMetazoa" id="ACOM027645-PA.1"/>
    </source>
</evidence>
<accession>A0A8W7P8Y9</accession>